<sequence length="179" mass="19731">MSQSVAAKRYALALFELAQKNGQTGSVQEDLVELKKVFQTNKELGQLLESPKFPIAKKKQLLTDSLTAISPLVLNTLFLLLDRKRMDEVVNIIDEFHAYADEAAGVARAKVYSTRPLSAEESQAISIAFAKKVGKQSLKIENIIDPSLIGGIRLQIGNQIYDSSVSSKLNRLKRDLIGS</sequence>
<keyword evidence="4 8" id="KW-0406">Ion transport</keyword>
<evidence type="ECO:0000313" key="9">
    <source>
        <dbReference type="EMBL" id="VDC19427.1"/>
    </source>
</evidence>
<keyword evidence="3 8" id="KW-0375">Hydrogen ion transport</keyword>
<keyword evidence="5 8" id="KW-0472">Membrane</keyword>
<evidence type="ECO:0000256" key="6">
    <source>
        <dbReference type="ARBA" id="ARBA00023196"/>
    </source>
</evidence>
<protein>
    <recommendedName>
        <fullName evidence="8">ATP synthase subunit delta</fullName>
    </recommendedName>
    <alternativeName>
        <fullName evidence="8">ATP synthase F(1) sector subunit delta</fullName>
    </alternativeName>
    <alternativeName>
        <fullName evidence="8">F-type ATPase subunit delta</fullName>
        <shortName evidence="8">F-ATPase subunit delta</shortName>
    </alternativeName>
</protein>
<keyword evidence="8" id="KW-1003">Cell membrane</keyword>
<dbReference type="RefSeq" id="WP_124068804.1">
    <property type="nucleotide sequence ID" value="NZ_CBCRXF010000003.1"/>
</dbReference>
<dbReference type="PRINTS" id="PR00125">
    <property type="entry name" value="ATPASEDELTA"/>
</dbReference>
<organism evidence="9 10">
    <name type="scientific">Filibacter tadaridae</name>
    <dbReference type="NCBI Taxonomy" id="2483811"/>
    <lineage>
        <taxon>Bacteria</taxon>
        <taxon>Bacillati</taxon>
        <taxon>Bacillota</taxon>
        <taxon>Bacilli</taxon>
        <taxon>Bacillales</taxon>
        <taxon>Caryophanaceae</taxon>
        <taxon>Filibacter</taxon>
    </lineage>
</organism>
<dbReference type="NCBIfam" id="TIGR01145">
    <property type="entry name" value="ATP_synt_delta"/>
    <property type="match status" value="1"/>
</dbReference>
<evidence type="ECO:0000256" key="8">
    <source>
        <dbReference type="HAMAP-Rule" id="MF_01416"/>
    </source>
</evidence>
<accession>A0A3P5WCN3</accession>
<comment type="function">
    <text evidence="8">This protein is part of the stalk that links CF(0) to CF(1). It either transmits conformational changes from CF(0) to CF(1) or is implicated in proton conduction.</text>
</comment>
<evidence type="ECO:0000256" key="4">
    <source>
        <dbReference type="ARBA" id="ARBA00023065"/>
    </source>
</evidence>
<evidence type="ECO:0000256" key="7">
    <source>
        <dbReference type="ARBA" id="ARBA00023310"/>
    </source>
</evidence>
<gene>
    <name evidence="8 9" type="primary">atpH</name>
    <name evidence="9" type="ORF">FILTAD_00364</name>
</gene>
<keyword evidence="7 8" id="KW-0066">ATP synthesis</keyword>
<dbReference type="AlphaFoldDB" id="A0A3P5WCN3"/>
<dbReference type="PROSITE" id="PS00389">
    <property type="entry name" value="ATPASE_DELTA"/>
    <property type="match status" value="1"/>
</dbReference>
<evidence type="ECO:0000256" key="3">
    <source>
        <dbReference type="ARBA" id="ARBA00022781"/>
    </source>
</evidence>
<reference evidence="9 10" key="1">
    <citation type="submission" date="2018-11" db="EMBL/GenBank/DDBJ databases">
        <authorList>
            <person name="Criscuolo A."/>
        </authorList>
    </citation>
    <scope>NUCLEOTIDE SEQUENCE [LARGE SCALE GENOMIC DNA]</scope>
    <source>
        <strain evidence="9">ATB-66</strain>
    </source>
</reference>
<comment type="subcellular location">
    <subcellularLocation>
        <location evidence="8">Cell membrane</location>
        <topology evidence="8">Peripheral membrane protein</topology>
    </subcellularLocation>
    <subcellularLocation>
        <location evidence="1">Membrane</location>
    </subcellularLocation>
</comment>
<comment type="similarity">
    <text evidence="8">Belongs to the ATPase delta chain family.</text>
</comment>
<dbReference type="GO" id="GO:0045259">
    <property type="term" value="C:proton-transporting ATP synthase complex"/>
    <property type="evidence" value="ECO:0007669"/>
    <property type="project" value="UniProtKB-KW"/>
</dbReference>
<dbReference type="OrthoDB" id="9802471at2"/>
<dbReference type="Gene3D" id="1.10.520.20">
    <property type="entry name" value="N-terminal domain of the delta subunit of the F1F0-ATP synthase"/>
    <property type="match status" value="1"/>
</dbReference>
<keyword evidence="2 8" id="KW-0813">Transport</keyword>
<dbReference type="Pfam" id="PF00213">
    <property type="entry name" value="OSCP"/>
    <property type="match status" value="1"/>
</dbReference>
<dbReference type="HAMAP" id="MF_01416">
    <property type="entry name" value="ATP_synth_delta_bact"/>
    <property type="match status" value="1"/>
</dbReference>
<keyword evidence="10" id="KW-1185">Reference proteome</keyword>
<dbReference type="NCBIfam" id="NF004403">
    <property type="entry name" value="PRK05758.2-4"/>
    <property type="match status" value="1"/>
</dbReference>
<dbReference type="GO" id="GO:0046933">
    <property type="term" value="F:proton-transporting ATP synthase activity, rotational mechanism"/>
    <property type="evidence" value="ECO:0007669"/>
    <property type="project" value="UniProtKB-UniRule"/>
</dbReference>
<dbReference type="InterPro" id="IPR026015">
    <property type="entry name" value="ATP_synth_OSCP/delta_N_sf"/>
</dbReference>
<evidence type="ECO:0000313" key="10">
    <source>
        <dbReference type="Proteomes" id="UP000270468"/>
    </source>
</evidence>
<keyword evidence="6 8" id="KW-0139">CF(1)</keyword>
<dbReference type="Proteomes" id="UP000270468">
    <property type="component" value="Unassembled WGS sequence"/>
</dbReference>
<dbReference type="InterPro" id="IPR020781">
    <property type="entry name" value="ATPase_OSCP/d_CS"/>
</dbReference>
<name>A0A3P5WCN3_9BACL</name>
<evidence type="ECO:0000256" key="5">
    <source>
        <dbReference type="ARBA" id="ARBA00023136"/>
    </source>
</evidence>
<dbReference type="InterPro" id="IPR000711">
    <property type="entry name" value="ATPase_OSCP/dsu"/>
</dbReference>
<dbReference type="EMBL" id="UXAV01000017">
    <property type="protein sequence ID" value="VDC19427.1"/>
    <property type="molecule type" value="Genomic_DNA"/>
</dbReference>
<comment type="function">
    <text evidence="8">F(1)F(0) ATP synthase produces ATP from ADP in the presence of a proton or sodium gradient. F-type ATPases consist of two structural domains, F(1) containing the extramembraneous catalytic core and F(0) containing the membrane proton channel, linked together by a central stalk and a peripheral stalk. During catalysis, ATP synthesis in the catalytic domain of F(1) is coupled via a rotary mechanism of the central stalk subunits to proton translocation.</text>
</comment>
<dbReference type="GO" id="GO:0005886">
    <property type="term" value="C:plasma membrane"/>
    <property type="evidence" value="ECO:0007669"/>
    <property type="project" value="UniProtKB-SubCell"/>
</dbReference>
<evidence type="ECO:0000256" key="1">
    <source>
        <dbReference type="ARBA" id="ARBA00004370"/>
    </source>
</evidence>
<dbReference type="PANTHER" id="PTHR11910">
    <property type="entry name" value="ATP SYNTHASE DELTA CHAIN"/>
    <property type="match status" value="1"/>
</dbReference>
<evidence type="ECO:0000256" key="2">
    <source>
        <dbReference type="ARBA" id="ARBA00022448"/>
    </source>
</evidence>
<dbReference type="SUPFAM" id="SSF47928">
    <property type="entry name" value="N-terminal domain of the delta subunit of the F1F0-ATP synthase"/>
    <property type="match status" value="1"/>
</dbReference>
<proteinExistence type="inferred from homology"/>